<evidence type="ECO:0000259" key="6">
    <source>
        <dbReference type="Pfam" id="PF05175"/>
    </source>
</evidence>
<dbReference type="GO" id="GO:0006415">
    <property type="term" value="P:translational termination"/>
    <property type="evidence" value="ECO:0000318"/>
    <property type="project" value="GO_Central"/>
</dbReference>
<protein>
    <recommendedName>
        <fullName evidence="1">peptide chain release factor N(5)-glutamine methyltransferase</fullName>
        <ecNumber evidence="1">2.1.1.297</ecNumber>
    </recommendedName>
</protein>
<proteinExistence type="predicted"/>
<dbReference type="NCBIfam" id="TIGR00536">
    <property type="entry name" value="hemK_fam"/>
    <property type="match status" value="1"/>
</dbReference>
<dbReference type="GO" id="GO:0032259">
    <property type="term" value="P:methylation"/>
    <property type="evidence" value="ECO:0007669"/>
    <property type="project" value="UniProtKB-KW"/>
</dbReference>
<dbReference type="HOGENOM" id="CLU_018398_4_1_1"/>
<dbReference type="eggNOG" id="KOG2904">
    <property type="taxonomic scope" value="Eukaryota"/>
</dbReference>
<dbReference type="PANTHER" id="PTHR18895">
    <property type="entry name" value="HEMK METHYLTRANSFERASE"/>
    <property type="match status" value="1"/>
</dbReference>
<dbReference type="InterPro" id="IPR002052">
    <property type="entry name" value="DNA_methylase_N6_adenine_CS"/>
</dbReference>
<dbReference type="PhylomeDB" id="A7RQR0"/>
<evidence type="ECO:0000256" key="5">
    <source>
        <dbReference type="ARBA" id="ARBA00048391"/>
    </source>
</evidence>
<dbReference type="EC" id="2.1.1.297" evidence="1"/>
<dbReference type="InterPro" id="IPR029063">
    <property type="entry name" value="SAM-dependent_MTases_sf"/>
</dbReference>
<keyword evidence="2" id="KW-0489">Methyltransferase</keyword>
<gene>
    <name evidence="7" type="ORF">NEMVEDRAFT_v1g90326</name>
</gene>
<dbReference type="InterPro" id="IPR004556">
    <property type="entry name" value="HemK-like"/>
</dbReference>
<feature type="domain" description="Methyltransferase small" evidence="6">
    <location>
        <begin position="42"/>
        <end position="134"/>
    </location>
</feature>
<dbReference type="GO" id="GO:0036009">
    <property type="term" value="F:protein-glutamine N-methyltransferase activity"/>
    <property type="evidence" value="ECO:0000318"/>
    <property type="project" value="GO_Central"/>
</dbReference>
<dbReference type="Pfam" id="PF05175">
    <property type="entry name" value="MTS"/>
    <property type="match status" value="1"/>
</dbReference>
<evidence type="ECO:0000256" key="2">
    <source>
        <dbReference type="ARBA" id="ARBA00022603"/>
    </source>
</evidence>
<keyword evidence="4" id="KW-0949">S-adenosyl-L-methionine</keyword>
<evidence type="ECO:0000256" key="4">
    <source>
        <dbReference type="ARBA" id="ARBA00022691"/>
    </source>
</evidence>
<dbReference type="InterPro" id="IPR007848">
    <property type="entry name" value="Small_mtfrase_dom"/>
</dbReference>
<sequence length="214" mass="24068">MVLLFREPIQYIVGDWDFRFLTLQMQAPVLIPRPETEQLVELINNHLKSSTFAFLDVGSGSGAICLSLLSENEKASGVAIDVSPVAVKLTRLNAHRCGMNCRLELYHCPIGELNMTLKKFDMIVSNPPYIPEHDMTLLQPEVASYEDRQALCGGKDGMDVIRQILAAAPQLLNRNGSIWLETDLTHPPLVRDWLESRGHLGLTLHSVYKDFTNR</sequence>
<evidence type="ECO:0000313" key="7">
    <source>
        <dbReference type="EMBL" id="EDO46149.1"/>
    </source>
</evidence>
<dbReference type="AlphaFoldDB" id="A7RQR0"/>
<dbReference type="FunCoup" id="A7RQR0">
    <property type="interactions" value="187"/>
</dbReference>
<comment type="catalytic activity">
    <reaction evidence="5">
        <text>L-glutaminyl-[peptide chain release factor] + S-adenosyl-L-methionine = N(5)-methyl-L-glutaminyl-[peptide chain release factor] + S-adenosyl-L-homocysteine + H(+)</text>
        <dbReference type="Rhea" id="RHEA:42896"/>
        <dbReference type="Rhea" id="RHEA-COMP:10271"/>
        <dbReference type="Rhea" id="RHEA-COMP:10272"/>
        <dbReference type="ChEBI" id="CHEBI:15378"/>
        <dbReference type="ChEBI" id="CHEBI:30011"/>
        <dbReference type="ChEBI" id="CHEBI:57856"/>
        <dbReference type="ChEBI" id="CHEBI:59789"/>
        <dbReference type="ChEBI" id="CHEBI:61891"/>
        <dbReference type="EC" id="2.1.1.297"/>
    </reaction>
</comment>
<dbReference type="EMBL" id="DS469529">
    <property type="protein sequence ID" value="EDO46149.1"/>
    <property type="molecule type" value="Genomic_DNA"/>
</dbReference>
<organism evidence="7 8">
    <name type="scientific">Nematostella vectensis</name>
    <name type="common">Starlet sea anemone</name>
    <dbReference type="NCBI Taxonomy" id="45351"/>
    <lineage>
        <taxon>Eukaryota</taxon>
        <taxon>Metazoa</taxon>
        <taxon>Cnidaria</taxon>
        <taxon>Anthozoa</taxon>
        <taxon>Hexacorallia</taxon>
        <taxon>Actiniaria</taxon>
        <taxon>Edwardsiidae</taxon>
        <taxon>Nematostella</taxon>
    </lineage>
</organism>
<dbReference type="SUPFAM" id="SSF53335">
    <property type="entry name" value="S-adenosyl-L-methionine-dependent methyltransferases"/>
    <property type="match status" value="1"/>
</dbReference>
<keyword evidence="8" id="KW-1185">Reference proteome</keyword>
<dbReference type="PANTHER" id="PTHR18895:SF74">
    <property type="entry name" value="MTRF1L RELEASE FACTOR GLUTAMINE METHYLTRANSFERASE"/>
    <property type="match status" value="1"/>
</dbReference>
<dbReference type="CDD" id="cd02440">
    <property type="entry name" value="AdoMet_MTases"/>
    <property type="match status" value="1"/>
</dbReference>
<dbReference type="GO" id="GO:0003676">
    <property type="term" value="F:nucleic acid binding"/>
    <property type="evidence" value="ECO:0007669"/>
    <property type="project" value="InterPro"/>
</dbReference>
<evidence type="ECO:0000256" key="3">
    <source>
        <dbReference type="ARBA" id="ARBA00022679"/>
    </source>
</evidence>
<name>A7RQR0_NEMVE</name>
<dbReference type="OMA" id="XHILALA"/>
<evidence type="ECO:0000313" key="8">
    <source>
        <dbReference type="Proteomes" id="UP000001593"/>
    </source>
</evidence>
<reference evidence="7 8" key="1">
    <citation type="journal article" date="2007" name="Science">
        <title>Sea anemone genome reveals ancestral eumetazoan gene repertoire and genomic organization.</title>
        <authorList>
            <person name="Putnam N.H."/>
            <person name="Srivastava M."/>
            <person name="Hellsten U."/>
            <person name="Dirks B."/>
            <person name="Chapman J."/>
            <person name="Salamov A."/>
            <person name="Terry A."/>
            <person name="Shapiro H."/>
            <person name="Lindquist E."/>
            <person name="Kapitonov V.V."/>
            <person name="Jurka J."/>
            <person name="Genikhovich G."/>
            <person name="Grigoriev I.V."/>
            <person name="Lucas S.M."/>
            <person name="Steele R.E."/>
            <person name="Finnerty J.R."/>
            <person name="Technau U."/>
            <person name="Martindale M.Q."/>
            <person name="Rokhsar D.S."/>
        </authorList>
    </citation>
    <scope>NUCLEOTIDE SEQUENCE [LARGE SCALE GENOMIC DNA]</scope>
    <source>
        <strain evidence="8">CH2 X CH6</strain>
    </source>
</reference>
<dbReference type="Proteomes" id="UP000001593">
    <property type="component" value="Unassembled WGS sequence"/>
</dbReference>
<dbReference type="Gene3D" id="3.40.50.150">
    <property type="entry name" value="Vaccinia Virus protein VP39"/>
    <property type="match status" value="1"/>
</dbReference>
<dbReference type="InParanoid" id="A7RQR0"/>
<accession>A7RQR0</accession>
<dbReference type="InterPro" id="IPR050320">
    <property type="entry name" value="N5-glutamine_MTase"/>
</dbReference>
<dbReference type="STRING" id="45351.A7RQR0"/>
<dbReference type="GO" id="GO:0102559">
    <property type="term" value="F:peptide chain release factor N(5)-glutamine methyltransferase activity"/>
    <property type="evidence" value="ECO:0007669"/>
    <property type="project" value="UniProtKB-EC"/>
</dbReference>
<evidence type="ECO:0000256" key="1">
    <source>
        <dbReference type="ARBA" id="ARBA00012771"/>
    </source>
</evidence>
<keyword evidence="3" id="KW-0808">Transferase</keyword>
<dbReference type="PROSITE" id="PS00092">
    <property type="entry name" value="N6_MTASE"/>
    <property type="match status" value="1"/>
</dbReference>